<protein>
    <submittedName>
        <fullName evidence="1">Uncharacterized protein</fullName>
    </submittedName>
</protein>
<organism evidence="1 2">
    <name type="scientific">Cichorium intybus</name>
    <name type="common">Chicory</name>
    <dbReference type="NCBI Taxonomy" id="13427"/>
    <lineage>
        <taxon>Eukaryota</taxon>
        <taxon>Viridiplantae</taxon>
        <taxon>Streptophyta</taxon>
        <taxon>Embryophyta</taxon>
        <taxon>Tracheophyta</taxon>
        <taxon>Spermatophyta</taxon>
        <taxon>Magnoliopsida</taxon>
        <taxon>eudicotyledons</taxon>
        <taxon>Gunneridae</taxon>
        <taxon>Pentapetalae</taxon>
        <taxon>asterids</taxon>
        <taxon>campanulids</taxon>
        <taxon>Asterales</taxon>
        <taxon>Asteraceae</taxon>
        <taxon>Cichorioideae</taxon>
        <taxon>Cichorieae</taxon>
        <taxon>Cichoriinae</taxon>
        <taxon>Cichorium</taxon>
    </lineage>
</organism>
<evidence type="ECO:0000313" key="2">
    <source>
        <dbReference type="Proteomes" id="UP001055811"/>
    </source>
</evidence>
<accession>A0ACB9CZU2</accession>
<evidence type="ECO:0000313" key="1">
    <source>
        <dbReference type="EMBL" id="KAI3739815.1"/>
    </source>
</evidence>
<keyword evidence="2" id="KW-1185">Reference proteome</keyword>
<comment type="caution">
    <text evidence="1">The sequence shown here is derived from an EMBL/GenBank/DDBJ whole genome shotgun (WGS) entry which is preliminary data.</text>
</comment>
<proteinExistence type="predicted"/>
<reference evidence="1 2" key="2">
    <citation type="journal article" date="2022" name="Mol. Ecol. Resour.">
        <title>The genomes of chicory, endive, great burdock and yacon provide insights into Asteraceae paleo-polyploidization history and plant inulin production.</title>
        <authorList>
            <person name="Fan W."/>
            <person name="Wang S."/>
            <person name="Wang H."/>
            <person name="Wang A."/>
            <person name="Jiang F."/>
            <person name="Liu H."/>
            <person name="Zhao H."/>
            <person name="Xu D."/>
            <person name="Zhang Y."/>
        </authorList>
    </citation>
    <scope>NUCLEOTIDE SEQUENCE [LARGE SCALE GENOMIC DNA]</scope>
    <source>
        <strain evidence="2">cv. Punajuju</strain>
        <tissue evidence="1">Leaves</tissue>
    </source>
</reference>
<reference evidence="2" key="1">
    <citation type="journal article" date="2022" name="Mol. Ecol. Resour.">
        <title>The genomes of chicory, endive, great burdock and yacon provide insights into Asteraceae palaeo-polyploidization history and plant inulin production.</title>
        <authorList>
            <person name="Fan W."/>
            <person name="Wang S."/>
            <person name="Wang H."/>
            <person name="Wang A."/>
            <person name="Jiang F."/>
            <person name="Liu H."/>
            <person name="Zhao H."/>
            <person name="Xu D."/>
            <person name="Zhang Y."/>
        </authorList>
    </citation>
    <scope>NUCLEOTIDE SEQUENCE [LARGE SCALE GENOMIC DNA]</scope>
    <source>
        <strain evidence="2">cv. Punajuju</strain>
    </source>
</reference>
<sequence length="140" mass="15689">MHNPHQPSSLLSPCRLLRPSLSPSQAIVAFSKQIAPPPLTTDHPTLGLFTKMTADDRRRTMSDLQTSVFTPPPNGVVGKFMCILELSSHKKNIFNTFATVTTRDAWEINFWTLHVVAQVVPRSSSRHALAFGITFLDRRH</sequence>
<name>A0ACB9CZU2_CICIN</name>
<dbReference type="EMBL" id="CM042013">
    <property type="protein sequence ID" value="KAI3739815.1"/>
    <property type="molecule type" value="Genomic_DNA"/>
</dbReference>
<dbReference type="Proteomes" id="UP001055811">
    <property type="component" value="Linkage Group LG05"/>
</dbReference>
<gene>
    <name evidence="1" type="ORF">L2E82_30227</name>
</gene>